<evidence type="ECO:0000313" key="3">
    <source>
        <dbReference type="Proteomes" id="UP000692954"/>
    </source>
</evidence>
<protein>
    <submittedName>
        <fullName evidence="2">Uncharacterized protein</fullName>
    </submittedName>
</protein>
<keyword evidence="3" id="KW-1185">Reference proteome</keyword>
<sequence>MGNNCITEMTIEEDNEGFAKSSVQVSNLNQIFSQKYKMEADEDCLSDLINQIEPGFSAQFEIRKKRNMSGTHFESTTQYKDRNQKQLKPSLKQITHHNSLQREHSNKTVRWDSQCYSSDSLKQ</sequence>
<evidence type="ECO:0000313" key="2">
    <source>
        <dbReference type="EMBL" id="CAD8056416.1"/>
    </source>
</evidence>
<comment type="caution">
    <text evidence="2">The sequence shown here is derived from an EMBL/GenBank/DDBJ whole genome shotgun (WGS) entry which is preliminary data.</text>
</comment>
<feature type="compositionally biased region" description="Basic and acidic residues" evidence="1">
    <location>
        <begin position="100"/>
        <end position="110"/>
    </location>
</feature>
<organism evidence="2 3">
    <name type="scientific">Paramecium sonneborni</name>
    <dbReference type="NCBI Taxonomy" id="65129"/>
    <lineage>
        <taxon>Eukaryota</taxon>
        <taxon>Sar</taxon>
        <taxon>Alveolata</taxon>
        <taxon>Ciliophora</taxon>
        <taxon>Intramacronucleata</taxon>
        <taxon>Oligohymenophorea</taxon>
        <taxon>Peniculida</taxon>
        <taxon>Parameciidae</taxon>
        <taxon>Paramecium</taxon>
    </lineage>
</organism>
<reference evidence="2" key="1">
    <citation type="submission" date="2021-01" db="EMBL/GenBank/DDBJ databases">
        <authorList>
            <consortium name="Genoscope - CEA"/>
            <person name="William W."/>
        </authorList>
    </citation>
    <scope>NUCLEOTIDE SEQUENCE</scope>
</reference>
<dbReference type="AlphaFoldDB" id="A0A8S1KUN3"/>
<dbReference type="Proteomes" id="UP000692954">
    <property type="component" value="Unassembled WGS sequence"/>
</dbReference>
<name>A0A8S1KUN3_9CILI</name>
<dbReference type="OrthoDB" id="285880at2759"/>
<feature type="compositionally biased region" description="Polar residues" evidence="1">
    <location>
        <begin position="114"/>
        <end position="123"/>
    </location>
</feature>
<accession>A0A8S1KUN3</accession>
<proteinExistence type="predicted"/>
<dbReference type="EMBL" id="CAJJDN010000010">
    <property type="protein sequence ID" value="CAD8056416.1"/>
    <property type="molecule type" value="Genomic_DNA"/>
</dbReference>
<evidence type="ECO:0000256" key="1">
    <source>
        <dbReference type="SAM" id="MobiDB-lite"/>
    </source>
</evidence>
<gene>
    <name evidence="2" type="ORF">PSON_ATCC_30995.1.T0100227</name>
</gene>
<feature type="compositionally biased region" description="Polar residues" evidence="1">
    <location>
        <begin position="68"/>
        <end position="78"/>
    </location>
</feature>
<feature type="region of interest" description="Disordered" evidence="1">
    <location>
        <begin position="67"/>
        <end position="123"/>
    </location>
</feature>